<accession>A0A0D8XFE1</accession>
<gene>
    <name evidence="12" type="ORF">DICVIV_10697</name>
</gene>
<dbReference type="EMBL" id="KN716575">
    <property type="protein sequence ID" value="KJH43278.1"/>
    <property type="molecule type" value="Genomic_DNA"/>
</dbReference>
<keyword evidence="8" id="KW-0804">Transcription</keyword>
<evidence type="ECO:0000256" key="2">
    <source>
        <dbReference type="ARBA" id="ARBA00005993"/>
    </source>
</evidence>
<keyword evidence="9" id="KW-0675">Receptor</keyword>
<evidence type="ECO:0000256" key="3">
    <source>
        <dbReference type="ARBA" id="ARBA00022723"/>
    </source>
</evidence>
<dbReference type="GO" id="GO:0003700">
    <property type="term" value="F:DNA-binding transcription factor activity"/>
    <property type="evidence" value="ECO:0007669"/>
    <property type="project" value="InterPro"/>
</dbReference>
<protein>
    <submittedName>
        <fullName evidence="12">Zinc finger, C4 type</fullName>
    </submittedName>
</protein>
<dbReference type="InterPro" id="IPR001628">
    <property type="entry name" value="Znf_hrmn_rcpt"/>
</dbReference>
<dbReference type="CDD" id="cd06960">
    <property type="entry name" value="NR_DBD_HNF4A"/>
    <property type="match status" value="1"/>
</dbReference>
<keyword evidence="6" id="KW-0805">Transcription regulation</keyword>
<keyword evidence="4" id="KW-0863">Zinc-finger</keyword>
<dbReference type="STRING" id="29172.A0A0D8XFE1"/>
<dbReference type="InterPro" id="IPR049636">
    <property type="entry name" value="HNF4-like_DBD"/>
</dbReference>
<name>A0A0D8XFE1_DICVI</name>
<organism evidence="12 13">
    <name type="scientific">Dictyocaulus viviparus</name>
    <name type="common">Bovine lungworm</name>
    <dbReference type="NCBI Taxonomy" id="29172"/>
    <lineage>
        <taxon>Eukaryota</taxon>
        <taxon>Metazoa</taxon>
        <taxon>Ecdysozoa</taxon>
        <taxon>Nematoda</taxon>
        <taxon>Chromadorea</taxon>
        <taxon>Rhabditida</taxon>
        <taxon>Rhabditina</taxon>
        <taxon>Rhabditomorpha</taxon>
        <taxon>Strongyloidea</taxon>
        <taxon>Metastrongylidae</taxon>
        <taxon>Dictyocaulus</taxon>
    </lineage>
</organism>
<dbReference type="GO" id="GO:0005634">
    <property type="term" value="C:nucleus"/>
    <property type="evidence" value="ECO:0007669"/>
    <property type="project" value="UniProtKB-SubCell"/>
</dbReference>
<keyword evidence="5" id="KW-0862">Zinc</keyword>
<comment type="subcellular location">
    <subcellularLocation>
        <location evidence="1">Nucleus</location>
    </subcellularLocation>
</comment>
<dbReference type="PANTHER" id="PTHR46397">
    <property type="entry name" value="NUCLEAR HORMONE RECEPTOR FAMILY-RELATED"/>
    <property type="match status" value="1"/>
</dbReference>
<evidence type="ECO:0000256" key="8">
    <source>
        <dbReference type="ARBA" id="ARBA00023163"/>
    </source>
</evidence>
<dbReference type="PANTHER" id="PTHR46397:SF3">
    <property type="entry name" value="NR LBD DOMAIN-CONTAINING PROTEIN-RELATED"/>
    <property type="match status" value="1"/>
</dbReference>
<comment type="similarity">
    <text evidence="2">Belongs to the nuclear hormone receptor family.</text>
</comment>
<keyword evidence="3" id="KW-0479">Metal-binding</keyword>
<reference evidence="13" key="2">
    <citation type="journal article" date="2016" name="Sci. Rep.">
        <title>Dictyocaulus viviparus genome, variome and transcriptome elucidate lungworm biology and support future intervention.</title>
        <authorList>
            <person name="McNulty S.N."/>
            <person name="Strube C."/>
            <person name="Rosa B.A."/>
            <person name="Martin J.C."/>
            <person name="Tyagi R."/>
            <person name="Choi Y.J."/>
            <person name="Wang Q."/>
            <person name="Hallsworth Pepin K."/>
            <person name="Zhang X."/>
            <person name="Ozersky P."/>
            <person name="Wilson R.K."/>
            <person name="Sternberg P.W."/>
            <person name="Gasser R.B."/>
            <person name="Mitreva M."/>
        </authorList>
    </citation>
    <scope>NUCLEOTIDE SEQUENCE [LARGE SCALE GENOMIC DNA]</scope>
    <source>
        <strain evidence="13">HannoverDv2000</strain>
    </source>
</reference>
<evidence type="ECO:0000256" key="1">
    <source>
        <dbReference type="ARBA" id="ARBA00004123"/>
    </source>
</evidence>
<dbReference type="AlphaFoldDB" id="A0A0D8XFE1"/>
<evidence type="ECO:0000259" key="11">
    <source>
        <dbReference type="PROSITE" id="PS51030"/>
    </source>
</evidence>
<dbReference type="SMART" id="SM00399">
    <property type="entry name" value="ZnF_C4"/>
    <property type="match status" value="1"/>
</dbReference>
<evidence type="ECO:0000256" key="6">
    <source>
        <dbReference type="ARBA" id="ARBA00023015"/>
    </source>
</evidence>
<dbReference type="InterPro" id="IPR013088">
    <property type="entry name" value="Znf_NHR/GATA"/>
</dbReference>
<reference evidence="12 13" key="1">
    <citation type="submission" date="2013-11" db="EMBL/GenBank/DDBJ databases">
        <title>Draft genome of the bovine lungworm Dictyocaulus viviparus.</title>
        <authorList>
            <person name="Mitreva M."/>
        </authorList>
    </citation>
    <scope>NUCLEOTIDE SEQUENCE [LARGE SCALE GENOMIC DNA]</scope>
    <source>
        <strain evidence="12 13">HannoverDv2000</strain>
    </source>
</reference>
<evidence type="ECO:0000256" key="7">
    <source>
        <dbReference type="ARBA" id="ARBA00023125"/>
    </source>
</evidence>
<dbReference type="Gene3D" id="3.30.50.10">
    <property type="entry name" value="Erythroid Transcription Factor GATA-1, subunit A"/>
    <property type="match status" value="1"/>
</dbReference>
<evidence type="ECO:0000313" key="13">
    <source>
        <dbReference type="Proteomes" id="UP000053766"/>
    </source>
</evidence>
<dbReference type="PRINTS" id="PR00047">
    <property type="entry name" value="STROIDFINGER"/>
</dbReference>
<evidence type="ECO:0000256" key="10">
    <source>
        <dbReference type="ARBA" id="ARBA00023242"/>
    </source>
</evidence>
<dbReference type="PROSITE" id="PS00031">
    <property type="entry name" value="NUCLEAR_REC_DBD_1"/>
    <property type="match status" value="1"/>
</dbReference>
<evidence type="ECO:0000256" key="9">
    <source>
        <dbReference type="ARBA" id="ARBA00023170"/>
    </source>
</evidence>
<dbReference type="OrthoDB" id="9996608at2759"/>
<dbReference type="Pfam" id="PF00105">
    <property type="entry name" value="zf-C4"/>
    <property type="match status" value="1"/>
</dbReference>
<evidence type="ECO:0000256" key="4">
    <source>
        <dbReference type="ARBA" id="ARBA00022771"/>
    </source>
</evidence>
<dbReference type="GO" id="GO:0000978">
    <property type="term" value="F:RNA polymerase II cis-regulatory region sequence-specific DNA binding"/>
    <property type="evidence" value="ECO:0007669"/>
    <property type="project" value="InterPro"/>
</dbReference>
<keyword evidence="7" id="KW-0238">DNA-binding</keyword>
<keyword evidence="10" id="KW-0539">Nucleus</keyword>
<keyword evidence="13" id="KW-1185">Reference proteome</keyword>
<sequence length="299" mass="33713">MDPRTFPWMSPYSQTPDHMREASRPTVVQHTQFGQVEPIPSSNLFPQFPITPGFQFQEIDQRIYNGSVNVHPVGAVSNTVAPPPMIHTRDFVKDSTELKSFTGYSARGLTDSDFSLFNSSVFQYAVPNIDVTHFSMKKESKDEFSPYLPQSDSHSYSNQLLTQTETFDVGKQNEKSCNTLQECQVCHSTHANGLHFGARTCAACAAFFRRTISDGKKYVCKRSQRCNNPSKDATGYRKICRSCRLKRCMDIGMLPDNVQQKRSKRDSPPTTLTKPFSTVFQPFYTHIQTNSTSSIASSV</sequence>
<feature type="domain" description="Nuclear receptor" evidence="11">
    <location>
        <begin position="180"/>
        <end position="260"/>
    </location>
</feature>
<evidence type="ECO:0000313" key="12">
    <source>
        <dbReference type="EMBL" id="KJH43278.1"/>
    </source>
</evidence>
<evidence type="ECO:0000256" key="5">
    <source>
        <dbReference type="ARBA" id="ARBA00022833"/>
    </source>
</evidence>
<dbReference type="PROSITE" id="PS51030">
    <property type="entry name" value="NUCLEAR_REC_DBD_2"/>
    <property type="match status" value="1"/>
</dbReference>
<dbReference type="SUPFAM" id="SSF57716">
    <property type="entry name" value="Glucocorticoid receptor-like (DNA-binding domain)"/>
    <property type="match status" value="1"/>
</dbReference>
<dbReference type="GO" id="GO:0008270">
    <property type="term" value="F:zinc ion binding"/>
    <property type="evidence" value="ECO:0007669"/>
    <property type="project" value="UniProtKB-KW"/>
</dbReference>
<dbReference type="Proteomes" id="UP000053766">
    <property type="component" value="Unassembled WGS sequence"/>
</dbReference>
<proteinExistence type="inferred from homology"/>